<dbReference type="AlphaFoldDB" id="A0A1K0II15"/>
<feature type="region of interest" description="Disordered" evidence="2">
    <location>
        <begin position="1"/>
        <end position="63"/>
    </location>
</feature>
<feature type="compositionally biased region" description="Basic residues" evidence="2">
    <location>
        <begin position="1"/>
        <end position="10"/>
    </location>
</feature>
<proteinExistence type="predicted"/>
<feature type="coiled-coil region" evidence="1">
    <location>
        <begin position="89"/>
        <end position="116"/>
    </location>
</feature>
<evidence type="ECO:0000256" key="1">
    <source>
        <dbReference type="SAM" id="Coils"/>
    </source>
</evidence>
<evidence type="ECO:0000313" key="3">
    <source>
        <dbReference type="EMBL" id="SCU77048.1"/>
    </source>
</evidence>
<gene>
    <name evidence="3" type="ORF">CNECB9_3560016</name>
</gene>
<keyword evidence="1" id="KW-0175">Coiled coil</keyword>
<dbReference type="EMBL" id="FMSH01000286">
    <property type="protein sequence ID" value="SCU77048.1"/>
    <property type="molecule type" value="Genomic_DNA"/>
</dbReference>
<evidence type="ECO:0000256" key="2">
    <source>
        <dbReference type="SAM" id="MobiDB-lite"/>
    </source>
</evidence>
<accession>A0A1K0II15</accession>
<name>A0A1K0II15_CUPNE</name>
<protein>
    <submittedName>
        <fullName evidence="3">Uncharacterized protein</fullName>
    </submittedName>
</protein>
<organism evidence="3">
    <name type="scientific">Cupriavidus necator</name>
    <name type="common">Alcaligenes eutrophus</name>
    <name type="synonym">Ralstonia eutropha</name>
    <dbReference type="NCBI Taxonomy" id="106590"/>
    <lineage>
        <taxon>Bacteria</taxon>
        <taxon>Pseudomonadati</taxon>
        <taxon>Pseudomonadota</taxon>
        <taxon>Betaproteobacteria</taxon>
        <taxon>Burkholderiales</taxon>
        <taxon>Burkholderiaceae</taxon>
        <taxon>Cupriavidus</taxon>
    </lineage>
</organism>
<sequence length="205" mass="22901">MAGPRHKSYKGSRGSWPDQAGTNSTMPAAGMGKGSGMHHNGIDGTAAWTSSQSGDGEPAPDANPWQDTIAAADHALEEASRIQRGVQHNLKLLQEVRSLREELRKAHAEVDRYRGMHARVVVSMRQLDDDHLGEMSRLQAENEMLQVRHRVYKLMAEHYARVALNLDPETFAAHRDRVLQHVLFQRRRGVSSDDIGYADVAFLML</sequence>
<reference evidence="3" key="1">
    <citation type="submission" date="2016-09" db="EMBL/GenBank/DDBJ databases">
        <authorList>
            <person name="Capua I."/>
            <person name="De Benedictis P."/>
            <person name="Joannis T."/>
            <person name="Lombin L.H."/>
            <person name="Cattoli G."/>
        </authorList>
    </citation>
    <scope>NUCLEOTIDE SEQUENCE</scope>
    <source>
        <strain evidence="3">B9</strain>
    </source>
</reference>